<reference evidence="1" key="1">
    <citation type="submission" date="2010-06" db="EMBL/GenBank/DDBJ databases">
        <authorList>
            <person name="Muzny D."/>
            <person name="Qin X."/>
            <person name="Buhay C."/>
            <person name="Dugan-Rocha S."/>
            <person name="Ding Y."/>
            <person name="Chen G."/>
            <person name="Hawes A."/>
            <person name="Holder M."/>
            <person name="Jhangiani S."/>
            <person name="Johnson A."/>
            <person name="Khan Z."/>
            <person name="Li Z."/>
            <person name="Liu W."/>
            <person name="Liu X."/>
            <person name="Perez L."/>
            <person name="Shen H."/>
            <person name="Wang Q."/>
            <person name="Watt J."/>
            <person name="Xi L."/>
            <person name="Xin Y."/>
            <person name="Zhou J."/>
            <person name="Deng J."/>
            <person name="Jiang H."/>
            <person name="Liu Y."/>
            <person name="Qu J."/>
            <person name="Song X.-Z."/>
            <person name="Zhang L."/>
            <person name="Villasana D."/>
            <person name="Johnson A."/>
            <person name="Liu J."/>
            <person name="Liyanage D."/>
            <person name="Lorensuhewa L."/>
            <person name="Robinson T."/>
            <person name="Song A."/>
            <person name="Song B.-B."/>
            <person name="Dinh H."/>
            <person name="Thornton R."/>
            <person name="Coyle M."/>
            <person name="Francisco L."/>
            <person name="Jackson L."/>
            <person name="Javaid M."/>
            <person name="Korchina V."/>
            <person name="Kovar C."/>
            <person name="Mata R."/>
            <person name="Mathew T."/>
            <person name="Ngo R."/>
            <person name="Nguyen L."/>
            <person name="Nguyen N."/>
            <person name="Okwuonu G."/>
            <person name="Ongeri F."/>
            <person name="Pham C."/>
            <person name="Simmons D."/>
            <person name="Wilczek-Boney K."/>
            <person name="Hale W."/>
            <person name="Jakkamsetti A."/>
            <person name="Pham P."/>
            <person name="Ruth R."/>
            <person name="San Lucas F."/>
            <person name="Warren J."/>
            <person name="Zhang J."/>
            <person name="Zhao Z."/>
            <person name="Zhou C."/>
            <person name="Zhu D."/>
            <person name="Lee S."/>
            <person name="Bess C."/>
            <person name="Blankenburg K."/>
            <person name="Forbes L."/>
            <person name="Fu Q."/>
            <person name="Gubbala S."/>
            <person name="Hirani K."/>
            <person name="Jayaseelan J.C."/>
            <person name="Lara F."/>
            <person name="Munidasa M."/>
            <person name="Palculict T."/>
            <person name="Patil S."/>
            <person name="Pu L.-L."/>
            <person name="Saada N."/>
            <person name="Tang L."/>
            <person name="Weissenberger G."/>
            <person name="Zhu Y."/>
            <person name="Hemphill L."/>
            <person name="Shang Y."/>
            <person name="Youmans B."/>
            <person name="Ayvaz T."/>
            <person name="Ross M."/>
            <person name="Santibanez J."/>
            <person name="Aqrawi P."/>
            <person name="Gross S."/>
            <person name="Joshi V."/>
            <person name="Fowler G."/>
            <person name="Nazareth L."/>
            <person name="Reid J."/>
            <person name="Worley K."/>
            <person name="Petrosino J."/>
            <person name="Highlander S."/>
            <person name="Gibbs R."/>
        </authorList>
    </citation>
    <scope>NUCLEOTIDE SEQUENCE [LARGE SCALE GENOMIC DNA]</scope>
    <source>
        <strain evidence="1">DSM 20601</strain>
    </source>
</reference>
<comment type="caution">
    <text evidence="1">The sequence shown here is derived from an EMBL/GenBank/DDBJ whole genome shotgun (WGS) entry which is preliminary data.</text>
</comment>
<proteinExistence type="predicted"/>
<dbReference type="Proteomes" id="UP000010119">
    <property type="component" value="Unassembled WGS sequence"/>
</dbReference>
<dbReference type="AlphaFoldDB" id="D7UYZ0"/>
<dbReference type="HOGENOM" id="CLU_3235568_0_0_9"/>
<organism evidence="1 2">
    <name type="scientific">Listeria grayi DSM 20601</name>
    <dbReference type="NCBI Taxonomy" id="525367"/>
    <lineage>
        <taxon>Bacteria</taxon>
        <taxon>Bacillati</taxon>
        <taxon>Bacillota</taxon>
        <taxon>Bacilli</taxon>
        <taxon>Bacillales</taxon>
        <taxon>Listeriaceae</taxon>
        <taxon>Listeria</taxon>
    </lineage>
</organism>
<name>D7UYZ0_LISGR</name>
<accession>D7UYZ0</accession>
<sequence>MSVSLEYAIIKWLFMYTLWINIKADLLGLRDDFKADIHNENRR</sequence>
<dbReference type="EMBL" id="ACCR02000005">
    <property type="protein sequence ID" value="EFI83557.1"/>
    <property type="molecule type" value="Genomic_DNA"/>
</dbReference>
<evidence type="ECO:0000313" key="2">
    <source>
        <dbReference type="Proteomes" id="UP000010119"/>
    </source>
</evidence>
<gene>
    <name evidence="1" type="ORF">HMPREF0556_12242</name>
</gene>
<dbReference type="STRING" id="525367.HMPREF0556_12242"/>
<protein>
    <submittedName>
        <fullName evidence="1">Uncharacterized protein</fullName>
    </submittedName>
</protein>
<keyword evidence="2" id="KW-1185">Reference proteome</keyword>
<evidence type="ECO:0000313" key="1">
    <source>
        <dbReference type="EMBL" id="EFI83557.1"/>
    </source>
</evidence>